<evidence type="ECO:0000256" key="1">
    <source>
        <dbReference type="ARBA" id="ARBA00004613"/>
    </source>
</evidence>
<feature type="compositionally biased region" description="Low complexity" evidence="7">
    <location>
        <begin position="1"/>
        <end position="50"/>
    </location>
</feature>
<dbReference type="SUPFAM" id="SSF56496">
    <property type="entry name" value="Fibrinogen C-terminal domain-like"/>
    <property type="match status" value="1"/>
</dbReference>
<gene>
    <name evidence="9" type="ORF">KUTeg_010761</name>
</gene>
<evidence type="ECO:0000256" key="4">
    <source>
        <dbReference type="ARBA" id="ARBA00023054"/>
    </source>
</evidence>
<comment type="subcellular location">
    <subcellularLocation>
        <location evidence="1">Secreted</location>
    </subcellularLocation>
</comment>
<dbReference type="Proteomes" id="UP001217089">
    <property type="component" value="Unassembled WGS sequence"/>
</dbReference>
<keyword evidence="2" id="KW-0964">Secreted</keyword>
<protein>
    <recommendedName>
        <fullName evidence="8">Fibrinogen C-terminal domain-containing protein</fullName>
    </recommendedName>
</protein>
<proteinExistence type="predicted"/>
<dbReference type="PROSITE" id="PS51406">
    <property type="entry name" value="FIBRINOGEN_C_2"/>
    <property type="match status" value="1"/>
</dbReference>
<keyword evidence="10" id="KW-1185">Reference proteome</keyword>
<comment type="caution">
    <text evidence="9">The sequence shown here is derived from an EMBL/GenBank/DDBJ whole genome shotgun (WGS) entry which is preliminary data.</text>
</comment>
<dbReference type="InterPro" id="IPR037579">
    <property type="entry name" value="FIB_ANG-like"/>
</dbReference>
<dbReference type="InterPro" id="IPR014716">
    <property type="entry name" value="Fibrinogen_a/b/g_C_1"/>
</dbReference>
<evidence type="ECO:0000256" key="5">
    <source>
        <dbReference type="ARBA" id="ARBA00023157"/>
    </source>
</evidence>
<dbReference type="SMART" id="SM00186">
    <property type="entry name" value="FBG"/>
    <property type="match status" value="1"/>
</dbReference>
<dbReference type="Gene3D" id="3.90.215.10">
    <property type="entry name" value="Gamma Fibrinogen, chain A, domain 1"/>
    <property type="match status" value="1"/>
</dbReference>
<dbReference type="PANTHER" id="PTHR47221:SF6">
    <property type="entry name" value="FIBRINOGEN ALPHA CHAIN"/>
    <property type="match status" value="1"/>
</dbReference>
<dbReference type="InterPro" id="IPR036056">
    <property type="entry name" value="Fibrinogen-like_C"/>
</dbReference>
<dbReference type="PANTHER" id="PTHR47221">
    <property type="entry name" value="FIBRINOGEN ALPHA CHAIN"/>
    <property type="match status" value="1"/>
</dbReference>
<evidence type="ECO:0000256" key="6">
    <source>
        <dbReference type="ARBA" id="ARBA00023180"/>
    </source>
</evidence>
<evidence type="ECO:0000313" key="9">
    <source>
        <dbReference type="EMBL" id="KAJ8311406.1"/>
    </source>
</evidence>
<name>A0ABQ9F1Y1_TEGGR</name>
<dbReference type="EMBL" id="JARBDR010000496">
    <property type="protein sequence ID" value="KAJ8311406.1"/>
    <property type="molecule type" value="Genomic_DNA"/>
</dbReference>
<sequence>MKLQTTSKVPTTTTTATKTTTSTATTSSITTASTTPTTSTATATMEPSSTKAKTVIPTTSPIQDSLPKDCGEIYSKGERKDGIYRISPNGRLSFPVYCDLQNGGWVVIQRRINGTVNFDRLWEDYAEGFGNMSGEFWLGLRYIYVLTDVLSEISFEIVIRDTGLNASAVYKNFTIENEKNLFRMHVGNQAVYNKVLSPYITRQNGFFYHNNMKFTTRDTDNDLYSDRTVDMKFLKLLIYGETSAR</sequence>
<reference evidence="9 10" key="1">
    <citation type="submission" date="2022-12" db="EMBL/GenBank/DDBJ databases">
        <title>Chromosome-level genome of Tegillarca granosa.</title>
        <authorList>
            <person name="Kim J."/>
        </authorList>
    </citation>
    <scope>NUCLEOTIDE SEQUENCE [LARGE SCALE GENOMIC DNA]</scope>
    <source>
        <strain evidence="9">Teg-2019</strain>
        <tissue evidence="9">Adductor muscle</tissue>
    </source>
</reference>
<dbReference type="Pfam" id="PF00147">
    <property type="entry name" value="Fibrinogen_C"/>
    <property type="match status" value="1"/>
</dbReference>
<keyword evidence="6" id="KW-0325">Glycoprotein</keyword>
<organism evidence="9 10">
    <name type="scientific">Tegillarca granosa</name>
    <name type="common">Malaysian cockle</name>
    <name type="synonym">Anadara granosa</name>
    <dbReference type="NCBI Taxonomy" id="220873"/>
    <lineage>
        <taxon>Eukaryota</taxon>
        <taxon>Metazoa</taxon>
        <taxon>Spiralia</taxon>
        <taxon>Lophotrochozoa</taxon>
        <taxon>Mollusca</taxon>
        <taxon>Bivalvia</taxon>
        <taxon>Autobranchia</taxon>
        <taxon>Pteriomorphia</taxon>
        <taxon>Arcoida</taxon>
        <taxon>Arcoidea</taxon>
        <taxon>Arcidae</taxon>
        <taxon>Tegillarca</taxon>
    </lineage>
</organism>
<keyword evidence="3" id="KW-0732">Signal</keyword>
<evidence type="ECO:0000256" key="3">
    <source>
        <dbReference type="ARBA" id="ARBA00022729"/>
    </source>
</evidence>
<keyword evidence="5" id="KW-1015">Disulfide bond</keyword>
<accession>A0ABQ9F1Y1</accession>
<dbReference type="InterPro" id="IPR002181">
    <property type="entry name" value="Fibrinogen_a/b/g_C_dom"/>
</dbReference>
<evidence type="ECO:0000256" key="2">
    <source>
        <dbReference type="ARBA" id="ARBA00022525"/>
    </source>
</evidence>
<feature type="region of interest" description="Disordered" evidence="7">
    <location>
        <begin position="1"/>
        <end position="64"/>
    </location>
</feature>
<evidence type="ECO:0000259" key="8">
    <source>
        <dbReference type="PROSITE" id="PS51406"/>
    </source>
</evidence>
<keyword evidence="4" id="KW-0175">Coiled coil</keyword>
<evidence type="ECO:0000256" key="7">
    <source>
        <dbReference type="SAM" id="MobiDB-lite"/>
    </source>
</evidence>
<feature type="domain" description="Fibrinogen C-terminal" evidence="8">
    <location>
        <begin position="61"/>
        <end position="245"/>
    </location>
</feature>
<evidence type="ECO:0000313" key="10">
    <source>
        <dbReference type="Proteomes" id="UP001217089"/>
    </source>
</evidence>